<evidence type="ECO:0000313" key="1">
    <source>
        <dbReference type="EMBL" id="KKL95656.1"/>
    </source>
</evidence>
<dbReference type="AlphaFoldDB" id="A0A0F9GY67"/>
<proteinExistence type="predicted"/>
<organism evidence="1">
    <name type="scientific">marine sediment metagenome</name>
    <dbReference type="NCBI Taxonomy" id="412755"/>
    <lineage>
        <taxon>unclassified sequences</taxon>
        <taxon>metagenomes</taxon>
        <taxon>ecological metagenomes</taxon>
    </lineage>
</organism>
<protein>
    <submittedName>
        <fullName evidence="1">Uncharacterized protein</fullName>
    </submittedName>
</protein>
<dbReference type="EMBL" id="LAZR01018622">
    <property type="protein sequence ID" value="KKL95656.1"/>
    <property type="molecule type" value="Genomic_DNA"/>
</dbReference>
<sequence length="123" mass="12802">MATLPKTLEAQQGVTYTLATLAAVGITDILKIDSGGQEKFDQITFTLTVTLNAVTTAVFRFLGGPSASELGILAADGLDRSITADGSYNFVYNGLKSMTFFAVRLVSEAAASDSSTVVKVKAG</sequence>
<name>A0A0F9GY67_9ZZZZ</name>
<reference evidence="1" key="1">
    <citation type="journal article" date="2015" name="Nature">
        <title>Complex archaea that bridge the gap between prokaryotes and eukaryotes.</title>
        <authorList>
            <person name="Spang A."/>
            <person name="Saw J.H."/>
            <person name="Jorgensen S.L."/>
            <person name="Zaremba-Niedzwiedzka K."/>
            <person name="Martijn J."/>
            <person name="Lind A.E."/>
            <person name="van Eijk R."/>
            <person name="Schleper C."/>
            <person name="Guy L."/>
            <person name="Ettema T.J."/>
        </authorList>
    </citation>
    <scope>NUCLEOTIDE SEQUENCE</scope>
</reference>
<gene>
    <name evidence="1" type="ORF">LCGC14_1852360</name>
</gene>
<accession>A0A0F9GY67</accession>
<comment type="caution">
    <text evidence="1">The sequence shown here is derived from an EMBL/GenBank/DDBJ whole genome shotgun (WGS) entry which is preliminary data.</text>
</comment>